<dbReference type="GO" id="GO:0003723">
    <property type="term" value="F:RNA binding"/>
    <property type="evidence" value="ECO:0007669"/>
    <property type="project" value="UniProtKB-KW"/>
</dbReference>
<evidence type="ECO:0000313" key="6">
    <source>
        <dbReference type="Proteomes" id="UP000507222"/>
    </source>
</evidence>
<dbReference type="EMBL" id="CAEKDK010000007">
    <property type="protein sequence ID" value="CAB4285929.1"/>
    <property type="molecule type" value="Genomic_DNA"/>
</dbReference>
<organism evidence="5 6">
    <name type="scientific">Prunus armeniaca</name>
    <name type="common">Apricot</name>
    <name type="synonym">Armeniaca vulgaris</name>
    <dbReference type="NCBI Taxonomy" id="36596"/>
    <lineage>
        <taxon>Eukaryota</taxon>
        <taxon>Viridiplantae</taxon>
        <taxon>Streptophyta</taxon>
        <taxon>Embryophyta</taxon>
        <taxon>Tracheophyta</taxon>
        <taxon>Spermatophyta</taxon>
        <taxon>Magnoliopsida</taxon>
        <taxon>eudicotyledons</taxon>
        <taxon>Gunneridae</taxon>
        <taxon>Pentapetalae</taxon>
        <taxon>rosids</taxon>
        <taxon>fabids</taxon>
        <taxon>Rosales</taxon>
        <taxon>Rosaceae</taxon>
        <taxon>Amygdaloideae</taxon>
        <taxon>Amygdaleae</taxon>
        <taxon>Prunus</taxon>
    </lineage>
</organism>
<evidence type="ECO:0000256" key="3">
    <source>
        <dbReference type="SAM" id="Phobius"/>
    </source>
</evidence>
<evidence type="ECO:0000313" key="5">
    <source>
        <dbReference type="EMBL" id="CAB4285929.1"/>
    </source>
</evidence>
<dbReference type="GO" id="GO:0009570">
    <property type="term" value="C:chloroplast stroma"/>
    <property type="evidence" value="ECO:0007669"/>
    <property type="project" value="TreeGrafter"/>
</dbReference>
<dbReference type="CDD" id="cd02393">
    <property type="entry name" value="KH-I_PNPase"/>
    <property type="match status" value="1"/>
</dbReference>
<evidence type="ECO:0000259" key="4">
    <source>
        <dbReference type="PROSITE" id="PS50126"/>
    </source>
</evidence>
<dbReference type="InterPro" id="IPR012162">
    <property type="entry name" value="PNPase"/>
</dbReference>
<dbReference type="Gene3D" id="2.40.50.140">
    <property type="entry name" value="Nucleic acid-binding proteins"/>
    <property type="match status" value="1"/>
</dbReference>
<dbReference type="Pfam" id="PF00575">
    <property type="entry name" value="S1"/>
    <property type="match status" value="1"/>
</dbReference>
<dbReference type="SUPFAM" id="SSF50249">
    <property type="entry name" value="Nucleic acid-binding proteins"/>
    <property type="match status" value="1"/>
</dbReference>
<dbReference type="Gene3D" id="3.30.1370.10">
    <property type="entry name" value="K Homology domain, type 1"/>
    <property type="match status" value="1"/>
</dbReference>
<dbReference type="PANTHER" id="PTHR11252:SF0">
    <property type="entry name" value="POLYRIBONUCLEOTIDE NUCLEOTIDYLTRANSFERASE 1, MITOCHONDRIAL"/>
    <property type="match status" value="1"/>
</dbReference>
<evidence type="ECO:0000256" key="1">
    <source>
        <dbReference type="ARBA" id="ARBA00022884"/>
    </source>
</evidence>
<dbReference type="InterPro" id="IPR012340">
    <property type="entry name" value="NA-bd_OB-fold"/>
</dbReference>
<keyword evidence="3" id="KW-0472">Membrane</keyword>
<feature type="transmembrane region" description="Helical" evidence="3">
    <location>
        <begin position="21"/>
        <end position="40"/>
    </location>
</feature>
<dbReference type="GO" id="GO:0004654">
    <property type="term" value="F:polyribonucleotide nucleotidyltransferase activity"/>
    <property type="evidence" value="ECO:0007669"/>
    <property type="project" value="InterPro"/>
</dbReference>
<dbReference type="InterPro" id="IPR003029">
    <property type="entry name" value="S1_domain"/>
</dbReference>
<feature type="domain" description="S1 motif" evidence="4">
    <location>
        <begin position="90"/>
        <end position="178"/>
    </location>
</feature>
<keyword evidence="1" id="KW-0694">RNA-binding</keyword>
<dbReference type="GO" id="GO:0005829">
    <property type="term" value="C:cytosol"/>
    <property type="evidence" value="ECO:0007669"/>
    <property type="project" value="TreeGrafter"/>
</dbReference>
<dbReference type="GO" id="GO:0000965">
    <property type="term" value="P:mitochondrial RNA 3'-end processing"/>
    <property type="evidence" value="ECO:0007669"/>
    <property type="project" value="TreeGrafter"/>
</dbReference>
<dbReference type="PROSITE" id="PS50126">
    <property type="entry name" value="S1"/>
    <property type="match status" value="1"/>
</dbReference>
<sequence>MKLGIVCYTYFGSNQPQKIEFSYWILEILYLVISYSVLSLEAEMLKCSPPPSRTLSNGGKKVKSIIEETGVDAIDTQEDGIVKITARDLASIEKNCEIKSIAPYGVFVEIAPGREGLCHISELSSNWLAKAEDAFKVGDHIDVKLLRYDLLFLTSLERNNCNVNCLVNEKGQLRLSHRALLPDTDPEKASAKQPTGDAKDVVGSQETSDKGLPKKMISIRKGDSAEKYKLAQK</sequence>
<name>A0A6J5VA81_PRUAR</name>
<gene>
    <name evidence="5" type="ORF">CURHAP_LOCUS42055</name>
</gene>
<protein>
    <recommendedName>
        <fullName evidence="4">S1 motif domain-containing protein</fullName>
    </recommendedName>
</protein>
<dbReference type="InterPro" id="IPR036612">
    <property type="entry name" value="KH_dom_type_1_sf"/>
</dbReference>
<feature type="region of interest" description="Disordered" evidence="2">
    <location>
        <begin position="184"/>
        <end position="216"/>
    </location>
</feature>
<dbReference type="AlphaFoldDB" id="A0A6J5VA81"/>
<dbReference type="Proteomes" id="UP000507222">
    <property type="component" value="Unassembled WGS sequence"/>
</dbReference>
<dbReference type="GO" id="GO:0000175">
    <property type="term" value="F:3'-5'-RNA exonuclease activity"/>
    <property type="evidence" value="ECO:0007669"/>
    <property type="project" value="TreeGrafter"/>
</dbReference>
<dbReference type="SMART" id="SM00316">
    <property type="entry name" value="S1"/>
    <property type="match status" value="1"/>
</dbReference>
<keyword evidence="3" id="KW-1133">Transmembrane helix</keyword>
<dbReference type="PANTHER" id="PTHR11252">
    <property type="entry name" value="POLYRIBONUCLEOTIDE NUCLEOTIDYLTRANSFERASE"/>
    <property type="match status" value="1"/>
</dbReference>
<reference evidence="5 6" key="1">
    <citation type="submission" date="2020-05" db="EMBL/GenBank/DDBJ databases">
        <authorList>
            <person name="Campoy J."/>
            <person name="Schneeberger K."/>
            <person name="Spophaly S."/>
        </authorList>
    </citation>
    <scope>NUCLEOTIDE SEQUENCE [LARGE SCALE GENOMIC DNA]</scope>
    <source>
        <strain evidence="5">PruArmRojPasFocal</strain>
    </source>
</reference>
<dbReference type="GO" id="GO:0005739">
    <property type="term" value="C:mitochondrion"/>
    <property type="evidence" value="ECO:0007669"/>
    <property type="project" value="TreeGrafter"/>
</dbReference>
<dbReference type="GO" id="GO:0000958">
    <property type="term" value="P:mitochondrial mRNA catabolic process"/>
    <property type="evidence" value="ECO:0007669"/>
    <property type="project" value="TreeGrafter"/>
</dbReference>
<evidence type="ECO:0000256" key="2">
    <source>
        <dbReference type="SAM" id="MobiDB-lite"/>
    </source>
</evidence>
<proteinExistence type="predicted"/>
<keyword evidence="3" id="KW-0812">Transmembrane</keyword>
<accession>A0A6J5VA81</accession>